<accession>A0A7E4VHN7</accession>
<dbReference type="AlphaFoldDB" id="A0A7E4VHN7"/>
<reference evidence="2" key="1">
    <citation type="journal article" date="2013" name="Genetics">
        <title>The draft genome and transcriptome of Panagrellus redivivus are shaped by the harsh demands of a free-living lifestyle.</title>
        <authorList>
            <person name="Srinivasan J."/>
            <person name="Dillman A.R."/>
            <person name="Macchietto M.G."/>
            <person name="Heikkinen L."/>
            <person name="Lakso M."/>
            <person name="Fracchia K.M."/>
            <person name="Antoshechkin I."/>
            <person name="Mortazavi A."/>
            <person name="Wong G."/>
            <person name="Sternberg P.W."/>
        </authorList>
    </citation>
    <scope>NUCLEOTIDE SEQUENCE [LARGE SCALE GENOMIC DNA]</scope>
    <source>
        <strain evidence="2">MT8872</strain>
    </source>
</reference>
<reference evidence="3" key="2">
    <citation type="submission" date="2020-10" db="UniProtKB">
        <authorList>
            <consortium name="WormBaseParasite"/>
        </authorList>
    </citation>
    <scope>IDENTIFICATION</scope>
</reference>
<keyword evidence="2" id="KW-1185">Reference proteome</keyword>
<proteinExistence type="predicted"/>
<feature type="region of interest" description="Disordered" evidence="1">
    <location>
        <begin position="34"/>
        <end position="55"/>
    </location>
</feature>
<evidence type="ECO:0000313" key="3">
    <source>
        <dbReference type="WBParaSite" id="Pan_g21261.t1"/>
    </source>
</evidence>
<feature type="compositionally biased region" description="Basic and acidic residues" evidence="1">
    <location>
        <begin position="36"/>
        <end position="46"/>
    </location>
</feature>
<dbReference type="WBParaSite" id="Pan_g21261.t1">
    <property type="protein sequence ID" value="Pan_g21261.t1"/>
    <property type="gene ID" value="Pan_g21261"/>
</dbReference>
<dbReference type="Proteomes" id="UP000492821">
    <property type="component" value="Unassembled WGS sequence"/>
</dbReference>
<sequence length="120" mass="13127">MHFCPVVDRYANASRATTTMHACIAAKTETVMMEASEAHSQSRAETSRATTSESTKKGFVVVGLASSRARERLRQCTRLPVHLVGNNTTGRWNGMGSMNNAFVVRGRSDRRGDKVEPNIG</sequence>
<organism evidence="2 3">
    <name type="scientific">Panagrellus redivivus</name>
    <name type="common">Microworm</name>
    <dbReference type="NCBI Taxonomy" id="6233"/>
    <lineage>
        <taxon>Eukaryota</taxon>
        <taxon>Metazoa</taxon>
        <taxon>Ecdysozoa</taxon>
        <taxon>Nematoda</taxon>
        <taxon>Chromadorea</taxon>
        <taxon>Rhabditida</taxon>
        <taxon>Tylenchina</taxon>
        <taxon>Panagrolaimomorpha</taxon>
        <taxon>Panagrolaimoidea</taxon>
        <taxon>Panagrolaimidae</taxon>
        <taxon>Panagrellus</taxon>
    </lineage>
</organism>
<name>A0A7E4VHN7_PANRE</name>
<evidence type="ECO:0000256" key="1">
    <source>
        <dbReference type="SAM" id="MobiDB-lite"/>
    </source>
</evidence>
<protein>
    <submittedName>
        <fullName evidence="3">Secreted protein</fullName>
    </submittedName>
</protein>
<evidence type="ECO:0000313" key="2">
    <source>
        <dbReference type="Proteomes" id="UP000492821"/>
    </source>
</evidence>